<dbReference type="NCBIfam" id="TIGR00034">
    <property type="entry name" value="aroFGH"/>
    <property type="match status" value="1"/>
</dbReference>
<reference evidence="10" key="1">
    <citation type="journal article" date="2021" name="PeerJ">
        <title>Extensive microbial diversity within the chicken gut microbiome revealed by metagenomics and culture.</title>
        <authorList>
            <person name="Gilroy R."/>
            <person name="Ravi A."/>
            <person name="Getino M."/>
            <person name="Pursley I."/>
            <person name="Horton D.L."/>
            <person name="Alikhan N.F."/>
            <person name="Baker D."/>
            <person name="Gharbi K."/>
            <person name="Hall N."/>
            <person name="Watson M."/>
            <person name="Adriaenssens E.M."/>
            <person name="Foster-Nyarko E."/>
            <person name="Jarju S."/>
            <person name="Secka A."/>
            <person name="Antonio M."/>
            <person name="Oren A."/>
            <person name="Chaudhuri R.R."/>
            <person name="La Ragione R."/>
            <person name="Hildebrand F."/>
            <person name="Pallen M.J."/>
        </authorList>
    </citation>
    <scope>NUCLEOTIDE SEQUENCE</scope>
    <source>
        <strain evidence="10">Gambia11-129</strain>
    </source>
</reference>
<dbReference type="GO" id="GO:0003849">
    <property type="term" value="F:3-deoxy-7-phosphoheptulonate synthase activity"/>
    <property type="evidence" value="ECO:0007669"/>
    <property type="project" value="UniProtKB-EC"/>
</dbReference>
<keyword evidence="4 8" id="KW-0028">Amino-acid biosynthesis</keyword>
<comment type="catalytic activity">
    <reaction evidence="7 8">
        <text>D-erythrose 4-phosphate + phosphoenolpyruvate + H2O = 7-phospho-2-dehydro-3-deoxy-D-arabino-heptonate + phosphate</text>
        <dbReference type="Rhea" id="RHEA:14717"/>
        <dbReference type="ChEBI" id="CHEBI:15377"/>
        <dbReference type="ChEBI" id="CHEBI:16897"/>
        <dbReference type="ChEBI" id="CHEBI:43474"/>
        <dbReference type="ChEBI" id="CHEBI:58394"/>
        <dbReference type="ChEBI" id="CHEBI:58702"/>
        <dbReference type="EC" id="2.5.1.54"/>
    </reaction>
</comment>
<evidence type="ECO:0000256" key="4">
    <source>
        <dbReference type="ARBA" id="ARBA00022605"/>
    </source>
</evidence>
<evidence type="ECO:0000256" key="8">
    <source>
        <dbReference type="PIRNR" id="PIRNR001361"/>
    </source>
</evidence>
<organism evidence="10 11">
    <name type="scientific">Candidatus Ornithospirochaeta avicola</name>
    <dbReference type="NCBI Taxonomy" id="2840896"/>
    <lineage>
        <taxon>Bacteria</taxon>
        <taxon>Pseudomonadati</taxon>
        <taxon>Spirochaetota</taxon>
        <taxon>Spirochaetia</taxon>
        <taxon>Spirochaetales</taxon>
        <taxon>Spirochaetaceae</taxon>
        <taxon>Spirochaetaceae incertae sedis</taxon>
        <taxon>Candidatus Ornithospirochaeta</taxon>
    </lineage>
</organism>
<comment type="caution">
    <text evidence="10">The sequence shown here is derived from an EMBL/GenBank/DDBJ whole genome shotgun (WGS) entry which is preliminary data.</text>
</comment>
<evidence type="ECO:0000313" key="10">
    <source>
        <dbReference type="EMBL" id="HIV99294.1"/>
    </source>
</evidence>
<comment type="similarity">
    <text evidence="3 8">Belongs to the class-I DAHP synthase family.</text>
</comment>
<keyword evidence="5 8" id="KW-0808">Transferase</keyword>
<dbReference type="FunFam" id="3.20.20.70:FF:000005">
    <property type="entry name" value="Phospho-2-dehydro-3-deoxyheptonate aldolase"/>
    <property type="match status" value="1"/>
</dbReference>
<dbReference type="Gene3D" id="3.20.20.70">
    <property type="entry name" value="Aldolase class I"/>
    <property type="match status" value="1"/>
</dbReference>
<name>A0A9D1PUT8_9SPIO</name>
<evidence type="ECO:0000313" key="11">
    <source>
        <dbReference type="Proteomes" id="UP000823936"/>
    </source>
</evidence>
<evidence type="ECO:0000256" key="2">
    <source>
        <dbReference type="ARBA" id="ARBA00004688"/>
    </source>
</evidence>
<protein>
    <recommendedName>
        <fullName evidence="8">Phospho-2-dehydro-3-deoxyheptonate aldolase</fullName>
        <ecNumber evidence="8">2.5.1.54</ecNumber>
    </recommendedName>
</protein>
<dbReference type="GO" id="GO:0005737">
    <property type="term" value="C:cytoplasm"/>
    <property type="evidence" value="ECO:0007669"/>
    <property type="project" value="TreeGrafter"/>
</dbReference>
<sequence length="354" mass="39806">MFNDYDIRIDNTFALITPSEISKIYPLTEEMQKRIRGYRKTVSDILSGKDSRLIAVVGPCSIHDQEAAFEYAKMLKKLSDEISDTFFVIMRTYFEKPRTNIGWKGLIMDPDMNESYNIQKGLITARSLLLRITELGLPVGCEVLDPIIPQYIDEIMSWSSIGARTTESQTHRNLASGLSVAVGFKNSTSGDVSSAINAIKSANSPSSFIGISKDGKSSVFRTKGNKEAHLILRGGTSGPNYYEDEVEEAAKQIKQSNLLDAIIIDCSHGNSKKDYRKQKRVLRQVVEEVIYGHSSIKGFMLESNIFEGRQDITENISDLKYGVSVTDACISFEETERILKSSRMMLKNREKFIF</sequence>
<dbReference type="AlphaFoldDB" id="A0A9D1PUT8"/>
<dbReference type="GO" id="GO:0008652">
    <property type="term" value="P:amino acid biosynthetic process"/>
    <property type="evidence" value="ECO:0007669"/>
    <property type="project" value="UniProtKB-KW"/>
</dbReference>
<dbReference type="PIRSF" id="PIRSF001361">
    <property type="entry name" value="DAHP_synthase"/>
    <property type="match status" value="1"/>
</dbReference>
<dbReference type="GO" id="GO:0042802">
    <property type="term" value="F:identical protein binding"/>
    <property type="evidence" value="ECO:0007669"/>
    <property type="project" value="UniProtKB-ARBA"/>
</dbReference>
<accession>A0A9D1PUT8</accession>
<dbReference type="InterPro" id="IPR006218">
    <property type="entry name" value="DAHP1/KDSA"/>
</dbReference>
<dbReference type="PANTHER" id="PTHR21225:SF10">
    <property type="entry name" value="PHOSPHO-2-DEHYDRO-3-DEOXYHEPTONATE ALDOLASE, TYR-SENSITIVE"/>
    <property type="match status" value="1"/>
</dbReference>
<evidence type="ECO:0000256" key="1">
    <source>
        <dbReference type="ARBA" id="ARBA00003726"/>
    </source>
</evidence>
<gene>
    <name evidence="10" type="ORF">IAB12_05925</name>
</gene>
<dbReference type="PANTHER" id="PTHR21225">
    <property type="entry name" value="PHOSPHO-2-DEHYDRO-3-DEOXYHEPTONATE ALDOLASE DAHP SYNTHETASE"/>
    <property type="match status" value="1"/>
</dbReference>
<keyword evidence="6 8" id="KW-0057">Aromatic amino acid biosynthesis</keyword>
<comment type="pathway">
    <text evidence="2 8">Metabolic intermediate biosynthesis; chorismate biosynthesis; chorismate from D-erythrose 4-phosphate and phosphoenolpyruvate: step 1/7.</text>
</comment>
<dbReference type="Proteomes" id="UP000823936">
    <property type="component" value="Unassembled WGS sequence"/>
</dbReference>
<feature type="domain" description="DAHP synthetase I/KDSA" evidence="9">
    <location>
        <begin position="43"/>
        <end position="339"/>
    </location>
</feature>
<evidence type="ECO:0000256" key="6">
    <source>
        <dbReference type="ARBA" id="ARBA00023141"/>
    </source>
</evidence>
<dbReference type="EMBL" id="DXHU01000023">
    <property type="protein sequence ID" value="HIV99294.1"/>
    <property type="molecule type" value="Genomic_DNA"/>
</dbReference>
<comment type="function">
    <text evidence="1 8">Stereospecific condensation of phosphoenolpyruvate (PEP) and D-erythrose-4-phosphate (E4P) giving rise to 3-deoxy-D-arabino-heptulosonate-7-phosphate (DAHP).</text>
</comment>
<dbReference type="InterPro" id="IPR013785">
    <property type="entry name" value="Aldolase_TIM"/>
</dbReference>
<reference evidence="10" key="2">
    <citation type="submission" date="2021-04" db="EMBL/GenBank/DDBJ databases">
        <authorList>
            <person name="Gilroy R."/>
        </authorList>
    </citation>
    <scope>NUCLEOTIDE SEQUENCE</scope>
    <source>
        <strain evidence="10">Gambia11-129</strain>
    </source>
</reference>
<dbReference type="InterPro" id="IPR006219">
    <property type="entry name" value="DAHP_synth_1"/>
</dbReference>
<evidence type="ECO:0000256" key="3">
    <source>
        <dbReference type="ARBA" id="ARBA00007985"/>
    </source>
</evidence>
<dbReference type="NCBIfam" id="NF009395">
    <property type="entry name" value="PRK12755.1"/>
    <property type="match status" value="1"/>
</dbReference>
<evidence type="ECO:0000259" key="9">
    <source>
        <dbReference type="Pfam" id="PF00793"/>
    </source>
</evidence>
<dbReference type="Pfam" id="PF00793">
    <property type="entry name" value="DAHP_synth_1"/>
    <property type="match status" value="1"/>
</dbReference>
<dbReference type="EC" id="2.5.1.54" evidence="8"/>
<dbReference type="SUPFAM" id="SSF51569">
    <property type="entry name" value="Aldolase"/>
    <property type="match status" value="1"/>
</dbReference>
<proteinExistence type="inferred from homology"/>
<evidence type="ECO:0000256" key="7">
    <source>
        <dbReference type="ARBA" id="ARBA00047508"/>
    </source>
</evidence>
<evidence type="ECO:0000256" key="5">
    <source>
        <dbReference type="ARBA" id="ARBA00022679"/>
    </source>
</evidence>
<dbReference type="GO" id="GO:0009073">
    <property type="term" value="P:aromatic amino acid family biosynthetic process"/>
    <property type="evidence" value="ECO:0007669"/>
    <property type="project" value="UniProtKB-KW"/>
</dbReference>